<reference evidence="2 3" key="1">
    <citation type="submission" date="2015-01" db="EMBL/GenBank/DDBJ databases">
        <title>Genome of allotetraploid Gossypium barbadense reveals genomic plasticity and fiber elongation in cotton evolution.</title>
        <authorList>
            <person name="Chen X."/>
            <person name="Liu X."/>
            <person name="Zhao B."/>
            <person name="Zheng H."/>
            <person name="Hu Y."/>
            <person name="Lu G."/>
            <person name="Yang C."/>
            <person name="Chen J."/>
            <person name="Shan C."/>
            <person name="Zhang L."/>
            <person name="Zhou Y."/>
            <person name="Wang L."/>
            <person name="Guo W."/>
            <person name="Bai Y."/>
            <person name="Ruan J."/>
            <person name="Shangguan X."/>
            <person name="Mao Y."/>
            <person name="Jiang J."/>
            <person name="Zhu Y."/>
            <person name="Lei J."/>
            <person name="Kang H."/>
            <person name="Chen S."/>
            <person name="He X."/>
            <person name="Wang R."/>
            <person name="Wang Y."/>
            <person name="Chen J."/>
            <person name="Wang L."/>
            <person name="Yu S."/>
            <person name="Wang B."/>
            <person name="Wei J."/>
            <person name="Song S."/>
            <person name="Lu X."/>
            <person name="Gao Z."/>
            <person name="Gu W."/>
            <person name="Deng X."/>
            <person name="Ma D."/>
            <person name="Wang S."/>
            <person name="Liang W."/>
            <person name="Fang L."/>
            <person name="Cai C."/>
            <person name="Zhu X."/>
            <person name="Zhou B."/>
            <person name="Zhang Y."/>
            <person name="Chen Z."/>
            <person name="Xu S."/>
            <person name="Zhu R."/>
            <person name="Wang S."/>
            <person name="Zhang T."/>
            <person name="Zhao G."/>
        </authorList>
    </citation>
    <scope>NUCLEOTIDE SEQUENCE [LARGE SCALE GENOMIC DNA]</scope>
    <source>
        <strain evidence="3">cv. Xinhai21</strain>
        <tissue evidence="2">Leaf</tissue>
    </source>
</reference>
<accession>A0A2P5X3S8</accession>
<dbReference type="Proteomes" id="UP000239757">
    <property type="component" value="Unassembled WGS sequence"/>
</dbReference>
<evidence type="ECO:0000313" key="2">
    <source>
        <dbReference type="EMBL" id="PPR98002.1"/>
    </source>
</evidence>
<feature type="region of interest" description="Disordered" evidence="1">
    <location>
        <begin position="40"/>
        <end position="107"/>
    </location>
</feature>
<organism evidence="2 3">
    <name type="scientific">Gossypium barbadense</name>
    <name type="common">Sea Island cotton</name>
    <name type="synonym">Hibiscus barbadensis</name>
    <dbReference type="NCBI Taxonomy" id="3634"/>
    <lineage>
        <taxon>Eukaryota</taxon>
        <taxon>Viridiplantae</taxon>
        <taxon>Streptophyta</taxon>
        <taxon>Embryophyta</taxon>
        <taxon>Tracheophyta</taxon>
        <taxon>Spermatophyta</taxon>
        <taxon>Magnoliopsida</taxon>
        <taxon>eudicotyledons</taxon>
        <taxon>Gunneridae</taxon>
        <taxon>Pentapetalae</taxon>
        <taxon>rosids</taxon>
        <taxon>malvids</taxon>
        <taxon>Malvales</taxon>
        <taxon>Malvaceae</taxon>
        <taxon>Malvoideae</taxon>
        <taxon>Gossypium</taxon>
    </lineage>
</organism>
<evidence type="ECO:0000256" key="1">
    <source>
        <dbReference type="SAM" id="MobiDB-lite"/>
    </source>
</evidence>
<proteinExistence type="predicted"/>
<name>A0A2P5X3S8_GOSBA</name>
<sequence>MDVGALMERAQGVDNEVDTRVQVGGKKPVNSERKLTSLVLPSNPKTLMESAIPGDLTPLTQEPEPKPPDLFYSLEPDPKPLDHIEELNGEEEEDTEKVAGPLARDKA</sequence>
<evidence type="ECO:0000313" key="3">
    <source>
        <dbReference type="Proteomes" id="UP000239757"/>
    </source>
</evidence>
<feature type="compositionally biased region" description="Basic and acidic residues" evidence="1">
    <location>
        <begin position="76"/>
        <end position="86"/>
    </location>
</feature>
<protein>
    <submittedName>
        <fullName evidence="2">Uncharacterized protein</fullName>
    </submittedName>
</protein>
<gene>
    <name evidence="2" type="ORF">GOBAR_AA22668</name>
</gene>
<dbReference type="EMBL" id="KZ665744">
    <property type="protein sequence ID" value="PPR98002.1"/>
    <property type="molecule type" value="Genomic_DNA"/>
</dbReference>
<dbReference type="AlphaFoldDB" id="A0A2P5X3S8"/>